<dbReference type="GO" id="GO:0008270">
    <property type="term" value="F:zinc ion binding"/>
    <property type="evidence" value="ECO:0007669"/>
    <property type="project" value="InterPro"/>
</dbReference>
<accession>A0A6C0CHC7</accession>
<dbReference type="SUPFAM" id="SSF55811">
    <property type="entry name" value="Nudix"/>
    <property type="match status" value="1"/>
</dbReference>
<dbReference type="PROSITE" id="PS50158">
    <property type="entry name" value="ZF_CCHC"/>
    <property type="match status" value="1"/>
</dbReference>
<dbReference type="Gene3D" id="3.90.79.10">
    <property type="entry name" value="Nucleoside Triphosphate Pyrophosphohydrolase"/>
    <property type="match status" value="1"/>
</dbReference>
<dbReference type="InterPro" id="IPR001878">
    <property type="entry name" value="Znf_CCHC"/>
</dbReference>
<dbReference type="AlphaFoldDB" id="A0A6C0CHC7"/>
<organism evidence="4">
    <name type="scientific">viral metagenome</name>
    <dbReference type="NCBI Taxonomy" id="1070528"/>
    <lineage>
        <taxon>unclassified sequences</taxon>
        <taxon>metagenomes</taxon>
        <taxon>organismal metagenomes</taxon>
    </lineage>
</organism>
<feature type="domain" description="CCHC-type" evidence="2">
    <location>
        <begin position="8"/>
        <end position="23"/>
    </location>
</feature>
<evidence type="ECO:0008006" key="5">
    <source>
        <dbReference type="Google" id="ProtNLM"/>
    </source>
</evidence>
<dbReference type="GO" id="GO:0016787">
    <property type="term" value="F:hydrolase activity"/>
    <property type="evidence" value="ECO:0007669"/>
    <property type="project" value="UniProtKB-KW"/>
</dbReference>
<proteinExistence type="predicted"/>
<dbReference type="EMBL" id="MN739421">
    <property type="protein sequence ID" value="QHT03988.1"/>
    <property type="molecule type" value="Genomic_DNA"/>
</dbReference>
<feature type="domain" description="Nudix hydrolase" evidence="3">
    <location>
        <begin position="23"/>
        <end position="254"/>
    </location>
</feature>
<name>A0A6C0CHC7_9ZZZZ</name>
<dbReference type="Pfam" id="PF00293">
    <property type="entry name" value="NUDIX"/>
    <property type="match status" value="1"/>
</dbReference>
<sequence length="269" mass="31342">MTTPTIFCNNCGLRGHTFRECRDPILSCGILLLRNLTCPTKTSCLPIPSKNLEILMVRRKDSMSYTDFIRGKFDPTDTTYVRTLLEHMTQSEIGRLRSDSFETLWMRLWNNSDRHDHEMKVAKDRFDAVKADIDSVVPLYVEPEWGFPKGRRLKCESDQGCAEREFFEETNILRSTYTVVSGIQLEETFYGTNKVLYRHKYFLAVLTDPDNIDIHQRFTTMQKREISAIGWKTLADCAGLSRPHYIQRRKLLNDLSMLAETIEVRLPKD</sequence>
<evidence type="ECO:0000259" key="2">
    <source>
        <dbReference type="PROSITE" id="PS50158"/>
    </source>
</evidence>
<dbReference type="InterPro" id="IPR020084">
    <property type="entry name" value="NUDIX_hydrolase_CS"/>
</dbReference>
<protein>
    <recommendedName>
        <fullName evidence="5">Nudix hydrolase domain-containing protein</fullName>
    </recommendedName>
</protein>
<dbReference type="InterPro" id="IPR015797">
    <property type="entry name" value="NUDIX_hydrolase-like_dom_sf"/>
</dbReference>
<evidence type="ECO:0000259" key="3">
    <source>
        <dbReference type="PROSITE" id="PS51462"/>
    </source>
</evidence>
<dbReference type="GO" id="GO:0003676">
    <property type="term" value="F:nucleic acid binding"/>
    <property type="evidence" value="ECO:0007669"/>
    <property type="project" value="InterPro"/>
</dbReference>
<dbReference type="InterPro" id="IPR000086">
    <property type="entry name" value="NUDIX_hydrolase_dom"/>
</dbReference>
<dbReference type="PROSITE" id="PS00893">
    <property type="entry name" value="NUDIX_BOX"/>
    <property type="match status" value="1"/>
</dbReference>
<evidence type="ECO:0000256" key="1">
    <source>
        <dbReference type="ARBA" id="ARBA00022801"/>
    </source>
</evidence>
<dbReference type="PROSITE" id="PS51462">
    <property type="entry name" value="NUDIX"/>
    <property type="match status" value="1"/>
</dbReference>
<keyword evidence="1" id="KW-0378">Hydrolase</keyword>
<evidence type="ECO:0000313" key="4">
    <source>
        <dbReference type="EMBL" id="QHT03988.1"/>
    </source>
</evidence>
<reference evidence="4" key="1">
    <citation type="journal article" date="2020" name="Nature">
        <title>Giant virus diversity and host interactions through global metagenomics.</title>
        <authorList>
            <person name="Schulz F."/>
            <person name="Roux S."/>
            <person name="Paez-Espino D."/>
            <person name="Jungbluth S."/>
            <person name="Walsh D.A."/>
            <person name="Denef V.J."/>
            <person name="McMahon K.D."/>
            <person name="Konstantinidis K.T."/>
            <person name="Eloe-Fadrosh E.A."/>
            <person name="Kyrpides N.C."/>
            <person name="Woyke T."/>
        </authorList>
    </citation>
    <scope>NUCLEOTIDE SEQUENCE</scope>
    <source>
        <strain evidence="4">GVMAG-M-3300021137-6</strain>
    </source>
</reference>